<feature type="region of interest" description="Disordered" evidence="1">
    <location>
        <begin position="1"/>
        <end position="104"/>
    </location>
</feature>
<protein>
    <submittedName>
        <fullName evidence="2">Uncharacterized protein</fullName>
    </submittedName>
</protein>
<feature type="compositionally biased region" description="Pro residues" evidence="1">
    <location>
        <begin position="12"/>
        <end position="22"/>
    </location>
</feature>
<dbReference type="AlphaFoldDB" id="A0A1X6PHZ3"/>
<evidence type="ECO:0000256" key="1">
    <source>
        <dbReference type="SAM" id="MobiDB-lite"/>
    </source>
</evidence>
<accession>A0A1X6PHZ3</accession>
<evidence type="ECO:0000313" key="3">
    <source>
        <dbReference type="Proteomes" id="UP000218209"/>
    </source>
</evidence>
<feature type="compositionally biased region" description="Low complexity" evidence="1">
    <location>
        <begin position="32"/>
        <end position="48"/>
    </location>
</feature>
<proteinExistence type="predicted"/>
<organism evidence="2 3">
    <name type="scientific">Porphyra umbilicalis</name>
    <name type="common">Purple laver</name>
    <name type="synonym">Red alga</name>
    <dbReference type="NCBI Taxonomy" id="2786"/>
    <lineage>
        <taxon>Eukaryota</taxon>
        <taxon>Rhodophyta</taxon>
        <taxon>Bangiophyceae</taxon>
        <taxon>Bangiales</taxon>
        <taxon>Bangiaceae</taxon>
        <taxon>Porphyra</taxon>
    </lineage>
</organism>
<sequence>MARPRRRQRWSPPHPSQPPPPIRLAARRPARPTRSAGCRWPPSLCWRPPSRRRRSARHRQWGPRPKPRASPTLPPRRSAARRPAASRLARERPQAGCRCPPPRS</sequence>
<dbReference type="EMBL" id="KV918775">
    <property type="protein sequence ID" value="OSX80435.1"/>
    <property type="molecule type" value="Genomic_DNA"/>
</dbReference>
<keyword evidence="3" id="KW-1185">Reference proteome</keyword>
<evidence type="ECO:0000313" key="2">
    <source>
        <dbReference type="EMBL" id="OSX80435.1"/>
    </source>
</evidence>
<dbReference type="Proteomes" id="UP000218209">
    <property type="component" value="Unassembled WGS sequence"/>
</dbReference>
<name>A0A1X6PHZ3_PORUM</name>
<feature type="compositionally biased region" description="Low complexity" evidence="1">
    <location>
        <begin position="69"/>
        <end position="87"/>
    </location>
</feature>
<gene>
    <name evidence="2" type="ORF">BU14_0052s0051</name>
</gene>
<feature type="compositionally biased region" description="Basic residues" evidence="1">
    <location>
        <begin position="49"/>
        <end position="67"/>
    </location>
</feature>
<reference evidence="2 3" key="1">
    <citation type="submission" date="2017-03" db="EMBL/GenBank/DDBJ databases">
        <title>WGS assembly of Porphyra umbilicalis.</title>
        <authorList>
            <person name="Brawley S.H."/>
            <person name="Blouin N.A."/>
            <person name="Ficko-Blean E."/>
            <person name="Wheeler G.L."/>
            <person name="Lohr M."/>
            <person name="Goodson H.V."/>
            <person name="Jenkins J.W."/>
            <person name="Blaby-Haas C.E."/>
            <person name="Helliwell K.E."/>
            <person name="Chan C."/>
            <person name="Marriage T."/>
            <person name="Bhattacharya D."/>
            <person name="Klein A.S."/>
            <person name="Badis Y."/>
            <person name="Brodie J."/>
            <person name="Cao Y."/>
            <person name="Collen J."/>
            <person name="Dittami S.M."/>
            <person name="Gachon C.M."/>
            <person name="Green B.R."/>
            <person name="Karpowicz S."/>
            <person name="Kim J.W."/>
            <person name="Kudahl U."/>
            <person name="Lin S."/>
            <person name="Michel G."/>
            <person name="Mittag M."/>
            <person name="Olson B.J."/>
            <person name="Pangilinan J."/>
            <person name="Peng Y."/>
            <person name="Qiu H."/>
            <person name="Shu S."/>
            <person name="Singer J.T."/>
            <person name="Smith A.G."/>
            <person name="Sprecher B.N."/>
            <person name="Wagner V."/>
            <person name="Wang W."/>
            <person name="Wang Z.-Y."/>
            <person name="Yan J."/>
            <person name="Yarish C."/>
            <person name="Zoeuner-Riek S."/>
            <person name="Zhuang Y."/>
            <person name="Zou Y."/>
            <person name="Lindquist E.A."/>
            <person name="Grimwood J."/>
            <person name="Barry K."/>
            <person name="Rokhsar D.S."/>
            <person name="Schmutz J."/>
            <person name="Stiller J.W."/>
            <person name="Grossman A.R."/>
            <person name="Prochnik S.E."/>
        </authorList>
    </citation>
    <scope>NUCLEOTIDE SEQUENCE [LARGE SCALE GENOMIC DNA]</scope>
    <source>
        <strain evidence="2">4086291</strain>
    </source>
</reference>